<dbReference type="STRING" id="525909.Afer_0448"/>
<keyword evidence="1" id="KW-0812">Transmembrane</keyword>
<accession>C7M322</accession>
<keyword evidence="3" id="KW-1185">Reference proteome</keyword>
<evidence type="ECO:0000313" key="2">
    <source>
        <dbReference type="EMBL" id="ACU53416.1"/>
    </source>
</evidence>
<reference evidence="2 3" key="1">
    <citation type="journal article" date="2009" name="Stand. Genomic Sci.">
        <title>Complete genome sequence of Acidimicrobium ferrooxidans type strain (ICP).</title>
        <authorList>
            <person name="Clum A."/>
            <person name="Nolan M."/>
            <person name="Lang E."/>
            <person name="Glavina Del Rio T."/>
            <person name="Tice H."/>
            <person name="Copeland A."/>
            <person name="Cheng J.F."/>
            <person name="Lucas S."/>
            <person name="Chen F."/>
            <person name="Bruce D."/>
            <person name="Goodwin L."/>
            <person name="Pitluck S."/>
            <person name="Ivanova N."/>
            <person name="Mavrommatis K."/>
            <person name="Mikhailova N."/>
            <person name="Pati A."/>
            <person name="Chen A."/>
            <person name="Palaniappan K."/>
            <person name="Goker M."/>
            <person name="Spring S."/>
            <person name="Land M."/>
            <person name="Hauser L."/>
            <person name="Chang Y.J."/>
            <person name="Jeffries C.C."/>
            <person name="Chain P."/>
            <person name="Bristow J."/>
            <person name="Eisen J.A."/>
            <person name="Markowitz V."/>
            <person name="Hugenholtz P."/>
            <person name="Kyrpides N.C."/>
            <person name="Klenk H.P."/>
            <person name="Lapidus A."/>
        </authorList>
    </citation>
    <scope>NUCLEOTIDE SEQUENCE [LARGE SCALE GENOMIC DNA]</scope>
    <source>
        <strain evidence="3">DSM 10331 / JCM 15462 / NBRC 103882 / ICP</strain>
    </source>
</reference>
<name>C7M322_ACIFD</name>
<gene>
    <name evidence="2" type="ordered locus">Afer_0448</name>
</gene>
<proteinExistence type="predicted"/>
<dbReference type="Proteomes" id="UP000000771">
    <property type="component" value="Chromosome"/>
</dbReference>
<keyword evidence="1" id="KW-0472">Membrane</keyword>
<sequence length="185" mass="17881">MLSQVVAPSSSTQTVTATADGANVSVVVPAGAFGNTTVNLVVTEPTLSDLTSTLSALGLGGSTLATGVGVEVVDAATGQPLTGTFAQPLTVTITSSGITSASKVIEFPTSGSPFVDSSAEVVSGKAVVQVSSDPGFAVATPTSASVPAATSPVTGKDFLPVGIAGGVLVVGGAALIVASERRRHA</sequence>
<evidence type="ECO:0000313" key="3">
    <source>
        <dbReference type="Proteomes" id="UP000000771"/>
    </source>
</evidence>
<organism evidence="2 3">
    <name type="scientific">Acidimicrobium ferrooxidans (strain DSM 10331 / JCM 15462 / NBRC 103882 / ICP)</name>
    <dbReference type="NCBI Taxonomy" id="525909"/>
    <lineage>
        <taxon>Bacteria</taxon>
        <taxon>Bacillati</taxon>
        <taxon>Actinomycetota</taxon>
        <taxon>Acidimicrobiia</taxon>
        <taxon>Acidimicrobiales</taxon>
        <taxon>Acidimicrobiaceae</taxon>
        <taxon>Acidimicrobium</taxon>
    </lineage>
</organism>
<keyword evidence="1" id="KW-1133">Transmembrane helix</keyword>
<evidence type="ECO:0008006" key="4">
    <source>
        <dbReference type="Google" id="ProtNLM"/>
    </source>
</evidence>
<dbReference type="HOGENOM" id="CLU_1458300_0_0_11"/>
<evidence type="ECO:0000256" key="1">
    <source>
        <dbReference type="SAM" id="Phobius"/>
    </source>
</evidence>
<feature type="transmembrane region" description="Helical" evidence="1">
    <location>
        <begin position="158"/>
        <end position="178"/>
    </location>
</feature>
<dbReference type="KEGG" id="afo:Afer_0448"/>
<dbReference type="EMBL" id="CP001631">
    <property type="protein sequence ID" value="ACU53416.1"/>
    <property type="molecule type" value="Genomic_DNA"/>
</dbReference>
<dbReference type="AlphaFoldDB" id="C7M322"/>
<protein>
    <recommendedName>
        <fullName evidence="4">LPXTG-motif cell wall anchor domain protein</fullName>
    </recommendedName>
</protein>